<evidence type="ECO:0000313" key="2">
    <source>
        <dbReference type="EMBL" id="PTX56772.1"/>
    </source>
</evidence>
<comment type="caution">
    <text evidence="2">The sequence shown here is derived from an EMBL/GenBank/DDBJ whole genome shotgun (WGS) entry which is preliminary data.</text>
</comment>
<accession>A0A2T6BL47</accession>
<protein>
    <submittedName>
        <fullName evidence="2">Apolipoprotein D and lipocalin family protein</fullName>
    </submittedName>
</protein>
<evidence type="ECO:0000313" key="3">
    <source>
        <dbReference type="Proteomes" id="UP000243978"/>
    </source>
</evidence>
<dbReference type="InterPro" id="IPR012674">
    <property type="entry name" value="Calycin"/>
</dbReference>
<dbReference type="Gene3D" id="2.40.128.20">
    <property type="match status" value="1"/>
</dbReference>
<dbReference type="Pfam" id="PF08212">
    <property type="entry name" value="Lipocalin_2"/>
    <property type="match status" value="1"/>
</dbReference>
<evidence type="ECO:0000259" key="1">
    <source>
        <dbReference type="Pfam" id="PF08212"/>
    </source>
</evidence>
<dbReference type="PROSITE" id="PS51257">
    <property type="entry name" value="PROKAR_LIPOPROTEIN"/>
    <property type="match status" value="1"/>
</dbReference>
<proteinExistence type="predicted"/>
<dbReference type="InterPro" id="IPR000566">
    <property type="entry name" value="Lipocln_cytosolic_FA-bd_dom"/>
</dbReference>
<dbReference type="SUPFAM" id="SSF50814">
    <property type="entry name" value="Lipocalins"/>
    <property type="match status" value="1"/>
</dbReference>
<reference evidence="2 3" key="1">
    <citation type="submission" date="2018-04" db="EMBL/GenBank/DDBJ databases">
        <title>Genomic Encyclopedia of Archaeal and Bacterial Type Strains, Phase II (KMG-II): from individual species to whole genera.</title>
        <authorList>
            <person name="Goeker M."/>
        </authorList>
    </citation>
    <scope>NUCLEOTIDE SEQUENCE [LARGE SCALE GENOMIC DNA]</scope>
    <source>
        <strain evidence="2 3">DSM 100977</strain>
    </source>
</reference>
<keyword evidence="3" id="KW-1185">Reference proteome</keyword>
<sequence length="181" mass="19778">MRSLALSLAVGLAACTPGPRFVPDGYRDQSVAITSSTRFDAARFAGDWVIIESFDPSPREVLADRVSFTPSQIGYSYIESYSKAPPIDPELAATVELSAPAEATIGAFGRLSFVGEFSEADPIWVIWVDKDHRTAVLGTPSGRMGMIINRTPRLRADRLRAAREILAFNGYDLTQIRKVSP</sequence>
<organism evidence="2 3">
    <name type="scientific">Litoreibacter ponti</name>
    <dbReference type="NCBI Taxonomy" id="1510457"/>
    <lineage>
        <taxon>Bacteria</taxon>
        <taxon>Pseudomonadati</taxon>
        <taxon>Pseudomonadota</taxon>
        <taxon>Alphaproteobacteria</taxon>
        <taxon>Rhodobacterales</taxon>
        <taxon>Roseobacteraceae</taxon>
        <taxon>Litoreibacter</taxon>
    </lineage>
</organism>
<dbReference type="EMBL" id="QBKS01000001">
    <property type="protein sequence ID" value="PTX56772.1"/>
    <property type="molecule type" value="Genomic_DNA"/>
</dbReference>
<dbReference type="RefSeq" id="WP_245912933.1">
    <property type="nucleotide sequence ID" value="NZ_QBKS01000001.1"/>
</dbReference>
<dbReference type="Proteomes" id="UP000243978">
    <property type="component" value="Unassembled WGS sequence"/>
</dbReference>
<keyword evidence="2" id="KW-0449">Lipoprotein</keyword>
<dbReference type="AlphaFoldDB" id="A0A2T6BL47"/>
<name>A0A2T6BL47_9RHOB</name>
<feature type="domain" description="Lipocalin/cytosolic fatty-acid binding" evidence="1">
    <location>
        <begin position="122"/>
        <end position="179"/>
    </location>
</feature>
<gene>
    <name evidence="2" type="ORF">C8N43_1434</name>
</gene>